<feature type="transmembrane region" description="Helical" evidence="1">
    <location>
        <begin position="46"/>
        <end position="68"/>
    </location>
</feature>
<dbReference type="AlphaFoldDB" id="M1WWG6"/>
<keyword evidence="1" id="KW-1133">Transmembrane helix</keyword>
<gene>
    <name evidence="2" type="ordered locus">BN4_11893</name>
</gene>
<keyword evidence="1" id="KW-0812">Transmembrane</keyword>
<feature type="transmembrane region" description="Helical" evidence="1">
    <location>
        <begin position="80"/>
        <end position="100"/>
    </location>
</feature>
<sequence>MLMWIHPAIQSIAMILAVYVLFMGLQRFRFQHLKVKSAFNWKRHVLLGKVVHGIWLIGCALGLFMAWYAWGSIDLTEGHFLVGVLMVPMILIALVSGLVLEKPKGKRAGLALLHGVCNLLLFCMACYQAWTAVEVIQIFLLP</sequence>
<dbReference type="HOGENOM" id="CLU_149891_0_0_7"/>
<accession>M1WWG6</accession>
<dbReference type="InterPro" id="IPR025067">
    <property type="entry name" value="DUF4079"/>
</dbReference>
<evidence type="ECO:0008006" key="4">
    <source>
        <dbReference type="Google" id="ProtNLM"/>
    </source>
</evidence>
<evidence type="ECO:0000256" key="1">
    <source>
        <dbReference type="SAM" id="Phobius"/>
    </source>
</evidence>
<dbReference type="RefSeq" id="WP_015415172.1">
    <property type="nucleotide sequence ID" value="NC_020409.1"/>
</dbReference>
<keyword evidence="3" id="KW-1185">Reference proteome</keyword>
<reference evidence="2 3" key="1">
    <citation type="journal article" date="2013" name="PLoS ONE">
        <title>The first genomic and proteomic characterization of a deep-sea sulfate reducer: insights into the piezophilic lifestyle of Desulfovibrio piezophilus.</title>
        <authorList>
            <person name="Pradel N."/>
            <person name="Ji B."/>
            <person name="Gimenez G."/>
            <person name="Talla E."/>
            <person name="Lenoble P."/>
            <person name="Garel M."/>
            <person name="Tamburini C."/>
            <person name="Fourquet P."/>
            <person name="Lebrun R."/>
            <person name="Bertin P."/>
            <person name="Denis Y."/>
            <person name="Pophillat M."/>
            <person name="Barbe V."/>
            <person name="Ollivier B."/>
            <person name="Dolla A."/>
        </authorList>
    </citation>
    <scope>NUCLEOTIDE SEQUENCE [LARGE SCALE GENOMIC DNA]</scope>
    <source>
        <strain evidence="3">DSM 10523 / SB164P1</strain>
    </source>
</reference>
<evidence type="ECO:0000313" key="3">
    <source>
        <dbReference type="Proteomes" id="UP000011724"/>
    </source>
</evidence>
<feature type="transmembrane region" description="Helical" evidence="1">
    <location>
        <begin position="112"/>
        <end position="130"/>
    </location>
</feature>
<dbReference type="KEGG" id="dpi:BN4_11893"/>
<dbReference type="STRING" id="1322246.BN4_11893"/>
<protein>
    <recommendedName>
        <fullName evidence="4">DUF4079 domain-containing protein</fullName>
    </recommendedName>
</protein>
<reference evidence="3" key="2">
    <citation type="journal article" date="2013" name="Stand. Genomic Sci.">
        <title>Complete genome sequence of Desulfocapsa sulfexigens, a marine deltaproteobacterium specialized in disproportionating inorganic sulfur compounds.</title>
        <authorList>
            <person name="Finster K.W."/>
            <person name="Kjeldsen K.U."/>
            <person name="Kube M."/>
            <person name="Reinhardt R."/>
            <person name="Mussmann M."/>
            <person name="Amann R."/>
            <person name="Schreiber L."/>
        </authorList>
    </citation>
    <scope>NUCLEOTIDE SEQUENCE [LARGE SCALE GENOMIC DNA]</scope>
    <source>
        <strain evidence="3">DSM 10523 / SB164P1</strain>
    </source>
</reference>
<dbReference type="eggNOG" id="ENOG5033BX6">
    <property type="taxonomic scope" value="Bacteria"/>
</dbReference>
<evidence type="ECO:0000313" key="2">
    <source>
        <dbReference type="EMBL" id="CCH49128.1"/>
    </source>
</evidence>
<organism evidence="2 3">
    <name type="scientific">Pseudodesulfovibrio piezophilus (strain DSM 21447 / JCM 15486 / C1TLV30)</name>
    <name type="common">Desulfovibrio piezophilus</name>
    <dbReference type="NCBI Taxonomy" id="1322246"/>
    <lineage>
        <taxon>Bacteria</taxon>
        <taxon>Pseudomonadati</taxon>
        <taxon>Thermodesulfobacteriota</taxon>
        <taxon>Desulfovibrionia</taxon>
        <taxon>Desulfovibrionales</taxon>
        <taxon>Desulfovibrionaceae</taxon>
    </lineage>
</organism>
<name>M1WWG6_PSEP2</name>
<proteinExistence type="predicted"/>
<dbReference type="Proteomes" id="UP000011724">
    <property type="component" value="Chromosome"/>
</dbReference>
<dbReference type="PATRIC" id="fig|879567.3.peg.2002"/>
<keyword evidence="1" id="KW-0472">Membrane</keyword>
<dbReference type="Pfam" id="PF13301">
    <property type="entry name" value="DUF4079"/>
    <property type="match status" value="1"/>
</dbReference>
<feature type="transmembrane region" description="Helical" evidence="1">
    <location>
        <begin position="6"/>
        <end position="25"/>
    </location>
</feature>
<dbReference type="EMBL" id="FO203427">
    <property type="protein sequence ID" value="CCH49128.1"/>
    <property type="molecule type" value="Genomic_DNA"/>
</dbReference>
<dbReference type="BioCyc" id="DPIE1322246:BN4_RS09495-MONOMER"/>